<proteinExistence type="predicted"/>
<evidence type="ECO:0000259" key="1">
    <source>
        <dbReference type="Pfam" id="PF00534"/>
    </source>
</evidence>
<reference evidence="3 4" key="1">
    <citation type="submission" date="2019-08" db="EMBL/GenBank/DDBJ databases">
        <authorList>
            <person name="Karlyshev A.V."/>
        </authorList>
    </citation>
    <scope>NUCLEOTIDE SEQUENCE [LARGE SCALE GENOMIC DNA]</scope>
    <source>
        <strain evidence="3 4">Alg18-2.2</strain>
    </source>
</reference>
<comment type="caution">
    <text evidence="3">The sequence shown here is derived from an EMBL/GenBank/DDBJ whole genome shotgun (WGS) entry which is preliminary data.</text>
</comment>
<gene>
    <name evidence="3" type="ORF">FU658_00075</name>
</gene>
<dbReference type="PANTHER" id="PTHR12526">
    <property type="entry name" value="GLYCOSYLTRANSFERASE"/>
    <property type="match status" value="1"/>
</dbReference>
<keyword evidence="4" id="KW-1185">Reference proteome</keyword>
<protein>
    <submittedName>
        <fullName evidence="3">Glycosyltransferase family 4 protein</fullName>
    </submittedName>
</protein>
<dbReference type="GO" id="GO:1901135">
    <property type="term" value="P:carbohydrate derivative metabolic process"/>
    <property type="evidence" value="ECO:0007669"/>
    <property type="project" value="UniProtKB-ARBA"/>
</dbReference>
<dbReference type="OrthoDB" id="5290958at2"/>
<dbReference type="RefSeq" id="WP_147890247.1">
    <property type="nucleotide sequence ID" value="NZ_VRTS01000001.1"/>
</dbReference>
<feature type="domain" description="Glycosyltransferase subfamily 4-like N-terminal" evidence="2">
    <location>
        <begin position="14"/>
        <end position="170"/>
    </location>
</feature>
<dbReference type="Pfam" id="PF00534">
    <property type="entry name" value="Glycos_transf_1"/>
    <property type="match status" value="1"/>
</dbReference>
<dbReference type="AlphaFoldDB" id="A0A5C8L008"/>
<evidence type="ECO:0000259" key="2">
    <source>
        <dbReference type="Pfam" id="PF13439"/>
    </source>
</evidence>
<dbReference type="Proteomes" id="UP000321248">
    <property type="component" value="Unassembled WGS sequence"/>
</dbReference>
<evidence type="ECO:0000313" key="4">
    <source>
        <dbReference type="Proteomes" id="UP000321248"/>
    </source>
</evidence>
<accession>A0A5C8L008</accession>
<dbReference type="EMBL" id="VRTS01000001">
    <property type="protein sequence ID" value="TXK65575.1"/>
    <property type="molecule type" value="Genomic_DNA"/>
</dbReference>
<dbReference type="GO" id="GO:0016757">
    <property type="term" value="F:glycosyltransferase activity"/>
    <property type="evidence" value="ECO:0007669"/>
    <property type="project" value="InterPro"/>
</dbReference>
<sequence>MKTILIGLHSLCTGGTERVASTLLNDFSELPNLEVHCILYGNNPEVYYEISPKVKMHTPDFKFSGRQRILSTLRTMVFIRRVVRQTQPSVFLNFGEYWNNLALLSVKGLGVETVVADRSNPKKSLGALHEFLRTWLYGAASCVIVQTGRAARVLKEKIPKHRKIEIIPNPLVSWPNASGMPRRREVLFVGRLIPSKNVDRLVRMFAAARTADWRLIIVGDDAQGFSEMEKLRQIVSTLKIDRWVSLEGKQRKVADYYSRASIFAFASDSEGFPNALSEALSFGLPCIAYDCDAGPGDLVIDGFNGYLVKTHDEQKFTQRLTQLMADQDLRAKLATNARSSVGHLASARIASEFLRVCEGA</sequence>
<dbReference type="Gene3D" id="3.40.50.2000">
    <property type="entry name" value="Glycogen Phosphorylase B"/>
    <property type="match status" value="2"/>
</dbReference>
<name>A0A5C8L008_9GAMM</name>
<dbReference type="InterPro" id="IPR001296">
    <property type="entry name" value="Glyco_trans_1"/>
</dbReference>
<evidence type="ECO:0000313" key="3">
    <source>
        <dbReference type="EMBL" id="TXK65575.1"/>
    </source>
</evidence>
<dbReference type="InterPro" id="IPR028098">
    <property type="entry name" value="Glyco_trans_4-like_N"/>
</dbReference>
<dbReference type="Pfam" id="PF13439">
    <property type="entry name" value="Glyco_transf_4"/>
    <property type="match status" value="1"/>
</dbReference>
<organism evidence="3 4">
    <name type="scientific">Alkalisalibacterium limincola</name>
    <dbReference type="NCBI Taxonomy" id="2699169"/>
    <lineage>
        <taxon>Bacteria</taxon>
        <taxon>Pseudomonadati</taxon>
        <taxon>Pseudomonadota</taxon>
        <taxon>Gammaproteobacteria</taxon>
        <taxon>Lysobacterales</taxon>
        <taxon>Lysobacteraceae</taxon>
        <taxon>Alkalisalibacterium</taxon>
    </lineage>
</organism>
<feature type="domain" description="Glycosyl transferase family 1" evidence="1">
    <location>
        <begin position="183"/>
        <end position="339"/>
    </location>
</feature>
<dbReference type="SUPFAM" id="SSF53756">
    <property type="entry name" value="UDP-Glycosyltransferase/glycogen phosphorylase"/>
    <property type="match status" value="1"/>
</dbReference>